<evidence type="ECO:0000313" key="1">
    <source>
        <dbReference type="EMBL" id="CCA26524.1"/>
    </source>
</evidence>
<dbReference type="HOGENOM" id="CLU_1605730_0_0_1"/>
<protein>
    <submittedName>
        <fullName evidence="1">AlNc14C382G11230 protein</fullName>
    </submittedName>
</protein>
<gene>
    <name evidence="1" type="primary">AlNc14C382G11230</name>
    <name evidence="1" type="ORF">ALNC14_126680</name>
</gene>
<dbReference type="EMBL" id="FR824426">
    <property type="protein sequence ID" value="CCA26524.1"/>
    <property type="molecule type" value="Genomic_DNA"/>
</dbReference>
<sequence length="166" mass="19339">MTVIFVLPHFTLEYEKLKQEGELSSGLLRERICPSTNMNQYTIRPGHTNLQCTCRSGVLFDAIKCICNDLCIIRCTEFIFEMKRLSSVCNEEYLHPCFLEHSQLKESRHWFSAISEVTSRLFGNKTSIRNAKGIHRFYCNLSAKRMRRDCLCHALFRAHRALGDSR</sequence>
<reference evidence="1" key="1">
    <citation type="journal article" date="2011" name="PLoS Biol.">
        <title>Gene gain and loss during evolution of obligate parasitism in the white rust pathogen of Arabidopsis thaliana.</title>
        <authorList>
            <person name="Kemen E."/>
            <person name="Gardiner A."/>
            <person name="Schultz-Larsen T."/>
            <person name="Kemen A.C."/>
            <person name="Balmuth A.L."/>
            <person name="Robert-Seilaniantz A."/>
            <person name="Bailey K."/>
            <person name="Holub E."/>
            <person name="Studholme D.J."/>
            <person name="Maclean D."/>
            <person name="Jones J.D."/>
        </authorList>
    </citation>
    <scope>NUCLEOTIDE SEQUENCE</scope>
</reference>
<dbReference type="AlphaFoldDB" id="F0WYG9"/>
<organism evidence="1">
    <name type="scientific">Albugo laibachii Nc14</name>
    <dbReference type="NCBI Taxonomy" id="890382"/>
    <lineage>
        <taxon>Eukaryota</taxon>
        <taxon>Sar</taxon>
        <taxon>Stramenopiles</taxon>
        <taxon>Oomycota</taxon>
        <taxon>Peronosporomycetes</taxon>
        <taxon>Albuginales</taxon>
        <taxon>Albuginaceae</taxon>
        <taxon>Albugo</taxon>
    </lineage>
</organism>
<reference evidence="1" key="2">
    <citation type="submission" date="2011-02" db="EMBL/GenBank/DDBJ databases">
        <authorList>
            <person name="MacLean D."/>
        </authorList>
    </citation>
    <scope>NUCLEOTIDE SEQUENCE</scope>
</reference>
<proteinExistence type="predicted"/>
<accession>F0WYG9</accession>
<name>F0WYG9_9STRA</name>